<dbReference type="AlphaFoldDB" id="A0A2D1TXV3"/>
<feature type="compositionally biased region" description="Low complexity" evidence="2">
    <location>
        <begin position="423"/>
        <end position="443"/>
    </location>
</feature>
<dbReference type="KEGG" id="caer:CSV91_06355"/>
<accession>A0A2D1TXV3</accession>
<dbReference type="Pfam" id="PF00497">
    <property type="entry name" value="SBP_bac_3"/>
    <property type="match status" value="1"/>
</dbReference>
<evidence type="ECO:0000259" key="3">
    <source>
        <dbReference type="SMART" id="SM00062"/>
    </source>
</evidence>
<keyword evidence="1" id="KW-0732">Signal</keyword>
<dbReference type="InterPro" id="IPR001638">
    <property type="entry name" value="Solute-binding_3/MltF_N"/>
</dbReference>
<evidence type="ECO:0000313" key="4">
    <source>
        <dbReference type="EMBL" id="ATP54193.1"/>
    </source>
</evidence>
<dbReference type="PANTHER" id="PTHR35936:SF17">
    <property type="entry name" value="ARGININE-BINDING EXTRACELLULAR PROTEIN ARTP"/>
    <property type="match status" value="1"/>
</dbReference>
<dbReference type="Proteomes" id="UP000225608">
    <property type="component" value="Chromosome"/>
</dbReference>
<organism evidence="4 5">
    <name type="scientific">Collinsella aerofaciens</name>
    <dbReference type="NCBI Taxonomy" id="74426"/>
    <lineage>
        <taxon>Bacteria</taxon>
        <taxon>Bacillati</taxon>
        <taxon>Actinomycetota</taxon>
        <taxon>Coriobacteriia</taxon>
        <taxon>Coriobacteriales</taxon>
        <taxon>Coriobacteriaceae</taxon>
        <taxon>Collinsella</taxon>
    </lineage>
</organism>
<feature type="region of interest" description="Disordered" evidence="2">
    <location>
        <begin position="415"/>
        <end position="468"/>
    </location>
</feature>
<dbReference type="SMART" id="SM00062">
    <property type="entry name" value="PBPb"/>
    <property type="match status" value="1"/>
</dbReference>
<dbReference type="SUPFAM" id="SSF53850">
    <property type="entry name" value="Periplasmic binding protein-like II"/>
    <property type="match status" value="1"/>
</dbReference>
<name>A0A2D1TXV3_9ACTN</name>
<proteinExistence type="predicted"/>
<sequence length="468" mass="49600">MRMTPLTLNFSLNLAIMRYVPTRLWLRTDEMPVLVQDRRGQRDPRKRPRARGAIMARPRCKPHRPFYFLWGNTASRASGPVVKVAAASRANTPVRKCGVKYQVSWWEQSDIPRDARIVYDTEGRVVDMVRGSLMHAARLGAGTAAVIAVLGLSGCAFNPLSTFTTPTIDQIEYETVTPTVSDDALVTPGTLTVALDTSDAPQAMQGADGELTGYAVDAARALASRMGLKVAFVDASSAGSALGDKKADIFIGEINSTDGDVSSLGTCLYDAASVFGKTSDGGSLSVSTDTLNTSTLGIQMSSASQEALAKQSITANQKTYSNINECFEALESGEVDYVICDSTAGGYLARLMSEISYVGALEAPSTLGVAGLSSNDELCRAVSDALDGITADGTLEAVHCVWYGTMPYDLTTKTVSGANVQPGDSESSETTSSGSESSDSNNETASSEDKSSNQEDTITDDDINKLNS</sequence>
<dbReference type="EMBL" id="CP024160">
    <property type="protein sequence ID" value="ATP54193.1"/>
    <property type="molecule type" value="Genomic_DNA"/>
</dbReference>
<evidence type="ECO:0000256" key="1">
    <source>
        <dbReference type="ARBA" id="ARBA00022729"/>
    </source>
</evidence>
<reference evidence="4 5" key="1">
    <citation type="submission" date="2017-10" db="EMBL/GenBank/DDBJ databases">
        <title>Complete genome sequence of Collinsella aerofaciens isolated from the gut of a healthy adult Indian.</title>
        <authorList>
            <person name="Bag S."/>
            <person name="Ghosh T.S."/>
            <person name="Das B."/>
        </authorList>
    </citation>
    <scope>NUCLEOTIDE SEQUENCE [LARGE SCALE GENOMIC DNA]</scope>
    <source>
        <strain evidence="5">indica</strain>
    </source>
</reference>
<gene>
    <name evidence="4" type="ORF">CSV91_06355</name>
</gene>
<feature type="domain" description="Solute-binding protein family 3/N-terminal" evidence="3">
    <location>
        <begin position="190"/>
        <end position="418"/>
    </location>
</feature>
<dbReference type="PANTHER" id="PTHR35936">
    <property type="entry name" value="MEMBRANE-BOUND LYTIC MUREIN TRANSGLYCOSYLASE F"/>
    <property type="match status" value="1"/>
</dbReference>
<protein>
    <recommendedName>
        <fullName evidence="3">Solute-binding protein family 3/N-terminal domain-containing protein</fullName>
    </recommendedName>
</protein>
<dbReference type="Gene3D" id="3.40.190.10">
    <property type="entry name" value="Periplasmic binding protein-like II"/>
    <property type="match status" value="2"/>
</dbReference>
<evidence type="ECO:0000256" key="2">
    <source>
        <dbReference type="SAM" id="MobiDB-lite"/>
    </source>
</evidence>
<evidence type="ECO:0000313" key="5">
    <source>
        <dbReference type="Proteomes" id="UP000225608"/>
    </source>
</evidence>